<dbReference type="PROSITE" id="PS51678">
    <property type="entry name" value="SAM_MT_PRMT"/>
    <property type="match status" value="1"/>
</dbReference>
<feature type="domain" description="Protein arginine N-methyltransferase" evidence="9">
    <location>
        <begin position="448"/>
        <end position="506"/>
    </location>
</feature>
<evidence type="ECO:0000259" key="9">
    <source>
        <dbReference type="Pfam" id="PF22528"/>
    </source>
</evidence>
<comment type="catalytic activity">
    <reaction evidence="6">
        <text>L-arginyl-[protein] + S-adenosyl-L-methionine = N(omega)-methyl-L-arginyl-[protein] + S-adenosyl-L-homocysteine + H(+)</text>
        <dbReference type="Rhea" id="RHEA:48100"/>
        <dbReference type="Rhea" id="RHEA-COMP:10532"/>
        <dbReference type="Rhea" id="RHEA-COMP:11990"/>
        <dbReference type="ChEBI" id="CHEBI:15378"/>
        <dbReference type="ChEBI" id="CHEBI:29965"/>
        <dbReference type="ChEBI" id="CHEBI:57856"/>
        <dbReference type="ChEBI" id="CHEBI:59789"/>
        <dbReference type="ChEBI" id="CHEBI:65280"/>
    </reaction>
    <physiologicalReaction direction="left-to-right" evidence="6">
        <dbReference type="Rhea" id="RHEA:48101"/>
    </physiologicalReaction>
</comment>
<evidence type="ECO:0000256" key="3">
    <source>
        <dbReference type="ARBA" id="ARBA00022679"/>
    </source>
</evidence>
<keyword evidence="11" id="KW-1185">Reference proteome</keyword>
<dbReference type="Pfam" id="PF06325">
    <property type="entry name" value="PrmA"/>
    <property type="match status" value="1"/>
</dbReference>
<dbReference type="Proteomes" id="UP001164286">
    <property type="component" value="Unassembled WGS sequence"/>
</dbReference>
<evidence type="ECO:0000256" key="1">
    <source>
        <dbReference type="ARBA" id="ARBA00011925"/>
    </source>
</evidence>
<comment type="catalytic activity">
    <reaction evidence="5">
        <text>L-arginyl-[protein] + 2 S-adenosyl-L-methionine = N(omega),N(omega)-dimethyl-L-arginyl-[protein] + 2 S-adenosyl-L-homocysteine + 2 H(+)</text>
        <dbReference type="Rhea" id="RHEA:48096"/>
        <dbReference type="Rhea" id="RHEA-COMP:10532"/>
        <dbReference type="Rhea" id="RHEA-COMP:11991"/>
        <dbReference type="ChEBI" id="CHEBI:15378"/>
        <dbReference type="ChEBI" id="CHEBI:29965"/>
        <dbReference type="ChEBI" id="CHEBI:57856"/>
        <dbReference type="ChEBI" id="CHEBI:59789"/>
        <dbReference type="ChEBI" id="CHEBI:61897"/>
        <dbReference type="EC" id="2.1.1.319"/>
    </reaction>
    <physiologicalReaction direction="left-to-right" evidence="5">
        <dbReference type="Rhea" id="RHEA:48097"/>
    </physiologicalReaction>
</comment>
<dbReference type="RefSeq" id="XP_052948740.1">
    <property type="nucleotide sequence ID" value="XM_053086459.1"/>
</dbReference>
<dbReference type="Pfam" id="PF22528">
    <property type="entry name" value="PRMT_C"/>
    <property type="match status" value="2"/>
</dbReference>
<dbReference type="EC" id="2.1.1.319" evidence="1"/>
<dbReference type="SUPFAM" id="SSF53335">
    <property type="entry name" value="S-adenosyl-L-methionine-dependent methyltransferases"/>
    <property type="match status" value="1"/>
</dbReference>
<dbReference type="Gene3D" id="2.70.160.11">
    <property type="entry name" value="Hnrnp arginine n-methyltransferase1"/>
    <property type="match status" value="1"/>
</dbReference>
<sequence length="517" mass="57550">MTSTAGTYRLPPNAAPSSSGSDTDDLDDGCSDWASSFGEARRTKSLFDDTVHASPELAMKHDASLHRFDLDAVCKDRELDMYGRIRLVNLIRRDGLNPDQVSTLGKEWMTDDSLLPPVIADDPLLQFGFDSWSDEDEEPASAQVQHLQKELAAAQALLQQTMADDLPSTGEKKRDDDSHYFDSYAENDIHEIMLKDTQRTVSYARFILSNPAIFKDAVVMDVGCGTGILSMFAAKAGAKKVYAIEASGLASKARENIKNNGLEQIITVIQSKVEDIKVEREVDVVISEWMGYALLYESMLDSVLYARDHFMKEGGLMAPSQTAMKLVGITGERLWKERIDFWQSVYGFNMTAMDKVYYDEGLVEVVDAAEVLTSEAVVRNIDTHTATPKSLDFHSSFTLKAESTGSIRAFLTYFDTFFSPVPGQTFDSVDLSVLPTGLANVEPVAPGVISFTTGPRGKETHWRQVAFLLKTPIELTKGDELRGRFYCRKSSNNSRELDVEIHYEVGGETRVQLFKVR</sequence>
<feature type="domain" description="Protein arginine N-methyltransferase" evidence="9">
    <location>
        <begin position="324"/>
        <end position="423"/>
    </location>
</feature>
<dbReference type="EMBL" id="JAKWFO010000002">
    <property type="protein sequence ID" value="KAI9638963.1"/>
    <property type="molecule type" value="Genomic_DNA"/>
</dbReference>
<accession>A0AA38HCG7</accession>
<keyword evidence="3 7" id="KW-0808">Transferase</keyword>
<proteinExistence type="predicted"/>
<dbReference type="FunFam" id="3.40.50.150:FF:000003">
    <property type="entry name" value="Blast:Protein arginine N-methyltransferase 1"/>
    <property type="match status" value="1"/>
</dbReference>
<dbReference type="GO" id="GO:0035242">
    <property type="term" value="F:protein-arginine omega-N asymmetric methyltransferase activity"/>
    <property type="evidence" value="ECO:0007669"/>
    <property type="project" value="UniProtKB-EC"/>
</dbReference>
<evidence type="ECO:0000256" key="2">
    <source>
        <dbReference type="ARBA" id="ARBA00022603"/>
    </source>
</evidence>
<reference evidence="10" key="1">
    <citation type="journal article" date="2022" name="G3 (Bethesda)">
        <title>High quality genome of the basidiomycete yeast Dioszegia hungarica PDD-24b-2 isolated from cloud water.</title>
        <authorList>
            <person name="Jarrige D."/>
            <person name="Haridas S."/>
            <person name="Bleykasten-Grosshans C."/>
            <person name="Joly M."/>
            <person name="Nadalig T."/>
            <person name="Sancelme M."/>
            <person name="Vuilleumier S."/>
            <person name="Grigoriev I.V."/>
            <person name="Amato P."/>
            <person name="Bringel F."/>
        </authorList>
    </citation>
    <scope>NUCLEOTIDE SEQUENCE</scope>
    <source>
        <strain evidence="10">PDD-24b-2</strain>
    </source>
</reference>
<dbReference type="SUPFAM" id="SSF57667">
    <property type="entry name" value="beta-beta-alpha zinc fingers"/>
    <property type="match status" value="1"/>
</dbReference>
<name>A0AA38HCG7_9TREE</name>
<evidence type="ECO:0000256" key="8">
    <source>
        <dbReference type="SAM" id="MobiDB-lite"/>
    </source>
</evidence>
<dbReference type="PANTHER" id="PTHR11006">
    <property type="entry name" value="PROTEIN ARGININE N-METHYLTRANSFERASE"/>
    <property type="match status" value="1"/>
</dbReference>
<evidence type="ECO:0000256" key="4">
    <source>
        <dbReference type="ARBA" id="ARBA00022691"/>
    </source>
</evidence>
<dbReference type="Gene3D" id="3.40.50.150">
    <property type="entry name" value="Vaccinia Virus protein VP39"/>
    <property type="match status" value="1"/>
</dbReference>
<gene>
    <name evidence="10" type="ORF">MKK02DRAFT_21745</name>
</gene>
<keyword evidence="2 7" id="KW-0489">Methyltransferase</keyword>
<evidence type="ECO:0000313" key="10">
    <source>
        <dbReference type="EMBL" id="KAI9638963.1"/>
    </source>
</evidence>
<dbReference type="GO" id="GO:0032259">
    <property type="term" value="P:methylation"/>
    <property type="evidence" value="ECO:0007669"/>
    <property type="project" value="UniProtKB-KW"/>
</dbReference>
<dbReference type="GO" id="GO:0042054">
    <property type="term" value="F:histone methyltransferase activity"/>
    <property type="evidence" value="ECO:0007669"/>
    <property type="project" value="TreeGrafter"/>
</dbReference>
<evidence type="ECO:0000256" key="5">
    <source>
        <dbReference type="ARBA" id="ARBA00047384"/>
    </source>
</evidence>
<evidence type="ECO:0000256" key="7">
    <source>
        <dbReference type="PROSITE-ProRule" id="PRU01015"/>
    </source>
</evidence>
<dbReference type="AlphaFoldDB" id="A0AA38HCG7"/>
<dbReference type="GeneID" id="77725660"/>
<dbReference type="PANTHER" id="PTHR11006:SF53">
    <property type="entry name" value="PROTEIN ARGININE N-METHYLTRANSFERASE 3"/>
    <property type="match status" value="1"/>
</dbReference>
<evidence type="ECO:0000256" key="6">
    <source>
        <dbReference type="ARBA" id="ARBA00049303"/>
    </source>
</evidence>
<evidence type="ECO:0000313" key="11">
    <source>
        <dbReference type="Proteomes" id="UP001164286"/>
    </source>
</evidence>
<dbReference type="InterPro" id="IPR025799">
    <property type="entry name" value="Arg_MeTrfase"/>
</dbReference>
<feature type="region of interest" description="Disordered" evidence="8">
    <location>
        <begin position="1"/>
        <end position="27"/>
    </location>
</feature>
<organism evidence="10 11">
    <name type="scientific">Dioszegia hungarica</name>
    <dbReference type="NCBI Taxonomy" id="4972"/>
    <lineage>
        <taxon>Eukaryota</taxon>
        <taxon>Fungi</taxon>
        <taxon>Dikarya</taxon>
        <taxon>Basidiomycota</taxon>
        <taxon>Agaricomycotina</taxon>
        <taxon>Tremellomycetes</taxon>
        <taxon>Tremellales</taxon>
        <taxon>Bulleribasidiaceae</taxon>
        <taxon>Dioszegia</taxon>
    </lineage>
</organism>
<dbReference type="GO" id="GO:0005634">
    <property type="term" value="C:nucleus"/>
    <property type="evidence" value="ECO:0007669"/>
    <property type="project" value="TreeGrafter"/>
</dbReference>
<protein>
    <recommendedName>
        <fullName evidence="1">type I protein arginine methyltransferase</fullName>
        <ecNumber evidence="1">2.1.1.319</ecNumber>
    </recommendedName>
</protein>
<dbReference type="CDD" id="cd02440">
    <property type="entry name" value="AdoMet_MTases"/>
    <property type="match status" value="1"/>
</dbReference>
<dbReference type="InterPro" id="IPR029063">
    <property type="entry name" value="SAM-dependent_MTases_sf"/>
</dbReference>
<dbReference type="InterPro" id="IPR036236">
    <property type="entry name" value="Znf_C2H2_sf"/>
</dbReference>
<comment type="caution">
    <text evidence="10">The sequence shown here is derived from an EMBL/GenBank/DDBJ whole genome shotgun (WGS) entry which is preliminary data.</text>
</comment>
<keyword evidence="4 7" id="KW-0949">S-adenosyl-L-methionine</keyword>
<dbReference type="InterPro" id="IPR055135">
    <property type="entry name" value="PRMT_dom"/>
</dbReference>